<dbReference type="InterPro" id="IPR003000">
    <property type="entry name" value="Sirtuin"/>
</dbReference>
<evidence type="ECO:0000259" key="6">
    <source>
        <dbReference type="PROSITE" id="PS50305"/>
    </source>
</evidence>
<gene>
    <name evidence="7" type="ORF">OSB1V03_LOCUS17508</name>
</gene>
<dbReference type="PROSITE" id="PS50305">
    <property type="entry name" value="SIRTUIN"/>
    <property type="match status" value="1"/>
</dbReference>
<keyword evidence="3" id="KW-0520">NAD</keyword>
<dbReference type="GO" id="GO:0005654">
    <property type="term" value="C:nucleoplasm"/>
    <property type="evidence" value="ECO:0007669"/>
    <property type="project" value="TreeGrafter"/>
</dbReference>
<sequence length="562" mass="61540">MSDSGFDSGFQEFVANIDPKESDSTNDNTNDSQKYGTSGEEVGLAVTAHSDMIGLEGLVAACASGATHLAVPKGSEFEDVDDAASDVSDLSCMSCLSDMSGQQWKPISGPVAWIHKQMCSGTDPRTILTEMVADNTLIPNNLDNLTLWRIIVNMLSEPPPRRKLSAVNTLDDCIQLIKKSNRILVLTGAGVSVSCGIPDFRSRDGIYARLSKDFPDLPDPQAMFDIHYFRKDPRPFFKFAKCPQCPDDPENMAVIKPDIVFFGEGLSDEFHSAMSRDKDECDLMIVMGSSLKVRPVALIPSSIPETVPQILINREPLNHLTFDVELLGDCDVIVKQLCDRYYTVCVTLCQNWVLGAEWVDYCQGFGSADKSIESKKSDDFSIEVNNNTSQQISSSLPFAFNTTVNELRVTDHNTCHQNDNKYKPSDDLNPDSTQSETPKPSDDRFVSHLTDDKYIHFPPSRYIFKGAEVFDSDLSTHKTAGDVSEDDSSSTSSSLSTNACSSSSPSSSSSSSLSTSDSLLSPVNSNSNNFTDASETTKNCYSYSPTLSPKFSIPSEHEISKT</sequence>
<comment type="cofactor">
    <cofactor evidence="1">
        <name>Zn(2+)</name>
        <dbReference type="ChEBI" id="CHEBI:29105"/>
    </cofactor>
</comment>
<proteinExistence type="predicted"/>
<dbReference type="EMBL" id="OC875830">
    <property type="protein sequence ID" value="CAD7638722.1"/>
    <property type="molecule type" value="Genomic_DNA"/>
</dbReference>
<dbReference type="InterPro" id="IPR029035">
    <property type="entry name" value="DHS-like_NAD/FAD-binding_dom"/>
</dbReference>
<evidence type="ECO:0000256" key="4">
    <source>
        <dbReference type="PROSITE-ProRule" id="PRU00236"/>
    </source>
</evidence>
<evidence type="ECO:0000256" key="1">
    <source>
        <dbReference type="ARBA" id="ARBA00001947"/>
    </source>
</evidence>
<keyword evidence="8" id="KW-1185">Reference proteome</keyword>
<dbReference type="OrthoDB" id="424302at2759"/>
<dbReference type="Proteomes" id="UP000759131">
    <property type="component" value="Unassembled WGS sequence"/>
</dbReference>
<evidence type="ECO:0000256" key="5">
    <source>
        <dbReference type="SAM" id="MobiDB-lite"/>
    </source>
</evidence>
<feature type="compositionally biased region" description="Polar residues" evidence="5">
    <location>
        <begin position="25"/>
        <end position="36"/>
    </location>
</feature>
<dbReference type="Gene3D" id="3.40.50.1220">
    <property type="entry name" value="TPP-binding domain"/>
    <property type="match status" value="1"/>
</dbReference>
<dbReference type="AlphaFoldDB" id="A0A7R9LC87"/>
<name>A0A7R9LC87_9ACAR</name>
<feature type="compositionally biased region" description="Basic and acidic residues" evidence="5">
    <location>
        <begin position="413"/>
        <end position="426"/>
    </location>
</feature>
<dbReference type="InterPro" id="IPR050134">
    <property type="entry name" value="NAD-dep_sirtuin_deacylases"/>
</dbReference>
<dbReference type="PANTHER" id="PTHR11085">
    <property type="entry name" value="NAD-DEPENDENT PROTEIN DEACYLASE SIRTUIN-5, MITOCHONDRIAL-RELATED"/>
    <property type="match status" value="1"/>
</dbReference>
<reference evidence="7" key="1">
    <citation type="submission" date="2020-11" db="EMBL/GenBank/DDBJ databases">
        <authorList>
            <person name="Tran Van P."/>
        </authorList>
    </citation>
    <scope>NUCLEOTIDE SEQUENCE</scope>
</reference>
<dbReference type="SUPFAM" id="SSF52467">
    <property type="entry name" value="DHS-like NAD/FAD-binding domain"/>
    <property type="match status" value="1"/>
</dbReference>
<evidence type="ECO:0000256" key="2">
    <source>
        <dbReference type="ARBA" id="ARBA00022679"/>
    </source>
</evidence>
<feature type="region of interest" description="Disordered" evidence="5">
    <location>
        <begin position="413"/>
        <end position="445"/>
    </location>
</feature>
<evidence type="ECO:0000313" key="7">
    <source>
        <dbReference type="EMBL" id="CAD7638722.1"/>
    </source>
</evidence>
<dbReference type="GO" id="GO:0017136">
    <property type="term" value="F:histone deacetylase activity, NAD-dependent"/>
    <property type="evidence" value="ECO:0007669"/>
    <property type="project" value="TreeGrafter"/>
</dbReference>
<feature type="region of interest" description="Disordered" evidence="5">
    <location>
        <begin position="478"/>
        <end position="562"/>
    </location>
</feature>
<feature type="region of interest" description="Disordered" evidence="5">
    <location>
        <begin position="1"/>
        <end position="37"/>
    </location>
</feature>
<dbReference type="Pfam" id="PF02146">
    <property type="entry name" value="SIR2"/>
    <property type="match status" value="1"/>
</dbReference>
<dbReference type="GO" id="GO:0070403">
    <property type="term" value="F:NAD+ binding"/>
    <property type="evidence" value="ECO:0007669"/>
    <property type="project" value="InterPro"/>
</dbReference>
<protein>
    <recommendedName>
        <fullName evidence="6">Deacetylase sirtuin-type domain-containing protein</fullName>
    </recommendedName>
</protein>
<dbReference type="EMBL" id="CAJPIZ010021255">
    <property type="protein sequence ID" value="CAG2117555.1"/>
    <property type="molecule type" value="Genomic_DNA"/>
</dbReference>
<evidence type="ECO:0000256" key="3">
    <source>
        <dbReference type="ARBA" id="ARBA00023027"/>
    </source>
</evidence>
<dbReference type="GO" id="GO:0005637">
    <property type="term" value="C:nuclear inner membrane"/>
    <property type="evidence" value="ECO:0007669"/>
    <property type="project" value="TreeGrafter"/>
</dbReference>
<dbReference type="GO" id="GO:0033553">
    <property type="term" value="C:rDNA heterochromatin"/>
    <property type="evidence" value="ECO:0007669"/>
    <property type="project" value="TreeGrafter"/>
</dbReference>
<organism evidence="7">
    <name type="scientific">Medioppia subpectinata</name>
    <dbReference type="NCBI Taxonomy" id="1979941"/>
    <lineage>
        <taxon>Eukaryota</taxon>
        <taxon>Metazoa</taxon>
        <taxon>Ecdysozoa</taxon>
        <taxon>Arthropoda</taxon>
        <taxon>Chelicerata</taxon>
        <taxon>Arachnida</taxon>
        <taxon>Acari</taxon>
        <taxon>Acariformes</taxon>
        <taxon>Sarcoptiformes</taxon>
        <taxon>Oribatida</taxon>
        <taxon>Brachypylina</taxon>
        <taxon>Oppioidea</taxon>
        <taxon>Oppiidae</taxon>
        <taxon>Medioppia</taxon>
    </lineage>
</organism>
<comment type="caution">
    <text evidence="4">Lacks conserved residue(s) required for the propagation of feature annotation.</text>
</comment>
<dbReference type="PANTHER" id="PTHR11085:SF9">
    <property type="entry name" value="NAD-DEPENDENT PROTEIN DEACETYLASE SIRTUIN-1"/>
    <property type="match status" value="1"/>
</dbReference>
<dbReference type="GO" id="GO:0002039">
    <property type="term" value="F:p53 binding"/>
    <property type="evidence" value="ECO:0007669"/>
    <property type="project" value="TreeGrafter"/>
</dbReference>
<evidence type="ECO:0000313" key="8">
    <source>
        <dbReference type="Proteomes" id="UP000759131"/>
    </source>
</evidence>
<keyword evidence="2" id="KW-0808">Transferase</keyword>
<dbReference type="InterPro" id="IPR026590">
    <property type="entry name" value="Ssirtuin_cat_dom"/>
</dbReference>
<feature type="compositionally biased region" description="Low complexity" evidence="5">
    <location>
        <begin position="489"/>
        <end position="529"/>
    </location>
</feature>
<feature type="compositionally biased region" description="Polar residues" evidence="5">
    <location>
        <begin position="530"/>
        <end position="549"/>
    </location>
</feature>
<feature type="domain" description="Deacetylase sirtuin-type" evidence="6">
    <location>
        <begin position="163"/>
        <end position="344"/>
    </location>
</feature>
<dbReference type="GO" id="GO:0003714">
    <property type="term" value="F:transcription corepressor activity"/>
    <property type="evidence" value="ECO:0007669"/>
    <property type="project" value="TreeGrafter"/>
</dbReference>
<accession>A0A7R9LC87</accession>